<dbReference type="Pfam" id="PF00856">
    <property type="entry name" value="SET"/>
    <property type="match status" value="1"/>
</dbReference>
<evidence type="ECO:0000256" key="4">
    <source>
        <dbReference type="ARBA" id="ARBA00022454"/>
    </source>
</evidence>
<dbReference type="InterPro" id="IPR046341">
    <property type="entry name" value="SET_dom_sf"/>
</dbReference>
<dbReference type="SUPFAM" id="SSF82199">
    <property type="entry name" value="SET domain"/>
    <property type="match status" value="1"/>
</dbReference>
<dbReference type="SMART" id="SM00317">
    <property type="entry name" value="SET"/>
    <property type="match status" value="1"/>
</dbReference>
<protein>
    <recommendedName>
        <fullName evidence="17">Histone-lysine N-methyltransferase</fullName>
    </recommendedName>
</protein>
<dbReference type="SUPFAM" id="SSF51197">
    <property type="entry name" value="Clavaminate synthase-like"/>
    <property type="match status" value="1"/>
</dbReference>
<dbReference type="CDD" id="cd19175">
    <property type="entry name" value="SET_ASHR3-like"/>
    <property type="match status" value="1"/>
</dbReference>
<dbReference type="InterPro" id="IPR025787">
    <property type="entry name" value="Hist-Lys_N-MeTrfase_SET2_plant"/>
</dbReference>
<keyword evidence="7" id="KW-0949">S-adenosyl-L-methionine</keyword>
<dbReference type="InterPro" id="IPR047893">
    <property type="entry name" value="ASHR3-like_SET"/>
</dbReference>
<dbReference type="GO" id="GO:0042054">
    <property type="term" value="F:histone methyltransferase activity"/>
    <property type="evidence" value="ECO:0007669"/>
    <property type="project" value="InterPro"/>
</dbReference>
<evidence type="ECO:0000256" key="11">
    <source>
        <dbReference type="ARBA" id="ARBA00054897"/>
    </source>
</evidence>
<comment type="function">
    <text evidence="11">Histone methyltransferase.</text>
</comment>
<evidence type="ECO:0000259" key="13">
    <source>
        <dbReference type="PROSITE" id="PS50868"/>
    </source>
</evidence>
<dbReference type="AlphaFoldDB" id="A0A445D4G5"/>
<evidence type="ECO:0008006" key="17">
    <source>
        <dbReference type="Google" id="ProtNLM"/>
    </source>
</evidence>
<dbReference type="InterPro" id="IPR003616">
    <property type="entry name" value="Post-SET_dom"/>
</dbReference>
<feature type="domain" description="AWS" evidence="14">
    <location>
        <begin position="331"/>
        <end position="380"/>
    </location>
</feature>
<dbReference type="InterPro" id="IPR050777">
    <property type="entry name" value="SET2_Histone-Lys_MeTrsfase"/>
</dbReference>
<sequence>MGVVNRMMEEKEKLDSYKVGSLPTVIYIPDFITDSEQNFLLSNIYGAPASKWKLLKNRRLQNWGGVVHEKGLLPQPLPPWLTNLTQKISEESRLFPSAINHVLINEYLPNQGIMPHQDGPAYFPVVAILSLGSPVVMDFTPHARFKLDPQDVNGKDSDGGEDKRLDDDYLPFSVLLMPRSLLIFKDKAYSDYLHGIKDCAVQCYDGAVNEMEALKHNESDRPYFGSEESVETMGKEERGTVGREVGILGVLIKVAKRVIEEIEQVLYEEIEQVLYNSDLSEIGSVFNNLAKQLEEPVDFELPDSFTKNKPVQYRSIKRNIYTSKKFKRRFDDGIFCSCTPSPESPNVCGIDCHCGVLLSCCSSACKCGSSCLNKPFQHRRVKKMKLVQTEKCGSGIVAAEDIKLGEFVIEYVGEVIDDKTCEERLWNMKHRGDSNFYLCEINRDTVIDATYKGNKSRYINHSCCPNTEMQKWIADGETRIAIFATRDIQKGEQLTYDYRFVQFGADQECHCGAVACRRKLGVQPTKPKMSVKCQVSAAFTFRINLAPLKCMVHLEGRMYSVKVDARAMAVMGSSDENNHLIMRSLFIGTSYTPPCVYQNGGLQIGSSQVFAQSKSLKVCIGEVIRIKHLEHVRFGLIKWFNKYSRKHLILFEDGCVEIFDMSKEDWELTSLWCNYF</sequence>
<dbReference type="SMART" id="SM00570">
    <property type="entry name" value="AWS"/>
    <property type="match status" value="1"/>
</dbReference>
<evidence type="ECO:0000256" key="7">
    <source>
        <dbReference type="ARBA" id="ARBA00022691"/>
    </source>
</evidence>
<evidence type="ECO:0000256" key="9">
    <source>
        <dbReference type="ARBA" id="ARBA00023242"/>
    </source>
</evidence>
<dbReference type="FunFam" id="2.170.270.10:FF:000034">
    <property type="entry name" value="Histone-lysine N-methyltransferase"/>
    <property type="match status" value="1"/>
</dbReference>
<dbReference type="InterPro" id="IPR037151">
    <property type="entry name" value="AlkB-like_sf"/>
</dbReference>
<comment type="subcellular location">
    <subcellularLocation>
        <location evidence="2">Chromosome</location>
        <location evidence="2">Centromere</location>
    </subcellularLocation>
    <subcellularLocation>
        <location evidence="1">Nucleus</location>
    </subcellularLocation>
</comment>
<comment type="caution">
    <text evidence="15">The sequence shown here is derived from an EMBL/GenBank/DDBJ whole genome shotgun (WGS) entry which is preliminary data.</text>
</comment>
<keyword evidence="5" id="KW-0489">Methyltransferase</keyword>
<comment type="similarity">
    <text evidence="3">Belongs to the alkB family.</text>
</comment>
<dbReference type="GO" id="GO:0000775">
    <property type="term" value="C:chromosome, centromeric region"/>
    <property type="evidence" value="ECO:0007669"/>
    <property type="project" value="UniProtKB-SubCell"/>
</dbReference>
<dbReference type="Proteomes" id="UP000289738">
    <property type="component" value="Chromosome A05"/>
</dbReference>
<keyword evidence="16" id="KW-1185">Reference proteome</keyword>
<reference evidence="15 16" key="1">
    <citation type="submission" date="2019-01" db="EMBL/GenBank/DDBJ databases">
        <title>Sequencing of cultivated peanut Arachis hypogaea provides insights into genome evolution and oil improvement.</title>
        <authorList>
            <person name="Chen X."/>
        </authorList>
    </citation>
    <scope>NUCLEOTIDE SEQUENCE [LARGE SCALE GENOMIC DNA]</scope>
    <source>
        <strain evidence="16">cv. Fuhuasheng</strain>
        <tissue evidence="15">Leaves</tissue>
    </source>
</reference>
<dbReference type="Gene3D" id="2.170.270.10">
    <property type="entry name" value="SET domain"/>
    <property type="match status" value="1"/>
</dbReference>
<evidence type="ECO:0000256" key="5">
    <source>
        <dbReference type="ARBA" id="ARBA00022603"/>
    </source>
</evidence>
<accession>A0A445D4G5</accession>
<evidence type="ECO:0000256" key="6">
    <source>
        <dbReference type="ARBA" id="ARBA00022679"/>
    </source>
</evidence>
<dbReference type="InterPro" id="IPR006560">
    <property type="entry name" value="AWS_dom"/>
</dbReference>
<proteinExistence type="inferred from homology"/>
<keyword evidence="9" id="KW-0539">Nucleus</keyword>
<evidence type="ECO:0000313" key="15">
    <source>
        <dbReference type="EMBL" id="RYR58113.1"/>
    </source>
</evidence>
<evidence type="ECO:0000313" key="16">
    <source>
        <dbReference type="Proteomes" id="UP000289738"/>
    </source>
</evidence>
<dbReference type="EMBL" id="SDMP01000005">
    <property type="protein sequence ID" value="RYR58113.1"/>
    <property type="molecule type" value="Genomic_DNA"/>
</dbReference>
<dbReference type="SMART" id="SM00508">
    <property type="entry name" value="PostSET"/>
    <property type="match status" value="1"/>
</dbReference>
<evidence type="ECO:0000259" key="14">
    <source>
        <dbReference type="PROSITE" id="PS51215"/>
    </source>
</evidence>
<dbReference type="Pfam" id="PF13532">
    <property type="entry name" value="2OG-FeII_Oxy_2"/>
    <property type="match status" value="1"/>
</dbReference>
<dbReference type="PROSITE" id="PS50868">
    <property type="entry name" value="POST_SET"/>
    <property type="match status" value="1"/>
</dbReference>
<dbReference type="InterPro" id="IPR001214">
    <property type="entry name" value="SET_dom"/>
</dbReference>
<gene>
    <name evidence="15" type="ORF">Ahy_A05g023789</name>
</gene>
<keyword evidence="4" id="KW-0158">Chromosome</keyword>
<dbReference type="PANTHER" id="PTHR22884">
    <property type="entry name" value="SET DOMAIN PROTEINS"/>
    <property type="match status" value="1"/>
</dbReference>
<feature type="domain" description="SET" evidence="12">
    <location>
        <begin position="382"/>
        <end position="499"/>
    </location>
</feature>
<evidence type="ECO:0000256" key="1">
    <source>
        <dbReference type="ARBA" id="ARBA00004123"/>
    </source>
</evidence>
<dbReference type="GO" id="GO:0032259">
    <property type="term" value="P:methylation"/>
    <property type="evidence" value="ECO:0007669"/>
    <property type="project" value="UniProtKB-KW"/>
</dbReference>
<dbReference type="GO" id="GO:0005634">
    <property type="term" value="C:nucleus"/>
    <property type="evidence" value="ECO:0007669"/>
    <property type="project" value="UniProtKB-SubCell"/>
</dbReference>
<evidence type="ECO:0000256" key="2">
    <source>
        <dbReference type="ARBA" id="ARBA00004584"/>
    </source>
</evidence>
<feature type="domain" description="Post-SET" evidence="13">
    <location>
        <begin position="505"/>
        <end position="521"/>
    </location>
</feature>
<evidence type="ECO:0000256" key="8">
    <source>
        <dbReference type="ARBA" id="ARBA00022853"/>
    </source>
</evidence>
<evidence type="ECO:0000256" key="10">
    <source>
        <dbReference type="ARBA" id="ARBA00023328"/>
    </source>
</evidence>
<dbReference type="InterPro" id="IPR027450">
    <property type="entry name" value="AlkB-like"/>
</dbReference>
<organism evidence="15 16">
    <name type="scientific">Arachis hypogaea</name>
    <name type="common">Peanut</name>
    <dbReference type="NCBI Taxonomy" id="3818"/>
    <lineage>
        <taxon>Eukaryota</taxon>
        <taxon>Viridiplantae</taxon>
        <taxon>Streptophyta</taxon>
        <taxon>Embryophyta</taxon>
        <taxon>Tracheophyta</taxon>
        <taxon>Spermatophyta</taxon>
        <taxon>Magnoliopsida</taxon>
        <taxon>eudicotyledons</taxon>
        <taxon>Gunneridae</taxon>
        <taxon>Pentapetalae</taxon>
        <taxon>rosids</taxon>
        <taxon>fabids</taxon>
        <taxon>Fabales</taxon>
        <taxon>Fabaceae</taxon>
        <taxon>Papilionoideae</taxon>
        <taxon>50 kb inversion clade</taxon>
        <taxon>dalbergioids sensu lato</taxon>
        <taxon>Dalbergieae</taxon>
        <taxon>Pterocarpus clade</taxon>
        <taxon>Arachis</taxon>
    </lineage>
</organism>
<keyword evidence="10" id="KW-0137">Centromere</keyword>
<evidence type="ECO:0000256" key="3">
    <source>
        <dbReference type="ARBA" id="ARBA00007879"/>
    </source>
</evidence>
<dbReference type="STRING" id="3818.A0A445D4G5"/>
<keyword evidence="6" id="KW-0808">Transferase</keyword>
<evidence type="ECO:0000259" key="12">
    <source>
        <dbReference type="PROSITE" id="PS50280"/>
    </source>
</evidence>
<name>A0A445D4G5_ARAHY</name>
<keyword evidence="8" id="KW-0156">Chromatin regulator</keyword>
<dbReference type="Gene3D" id="2.60.120.590">
    <property type="entry name" value="Alpha-ketoglutarate-dependent dioxygenase AlkB-like"/>
    <property type="match status" value="1"/>
</dbReference>
<dbReference type="PROSITE" id="PS51578">
    <property type="entry name" value="SAM_MT43_SET2_2"/>
    <property type="match status" value="1"/>
</dbReference>
<dbReference type="PROSITE" id="PS51215">
    <property type="entry name" value="AWS"/>
    <property type="match status" value="1"/>
</dbReference>
<dbReference type="PROSITE" id="PS50280">
    <property type="entry name" value="SET"/>
    <property type="match status" value="1"/>
</dbReference>